<feature type="non-terminal residue" evidence="1">
    <location>
        <position position="1"/>
    </location>
</feature>
<gene>
    <name evidence="1" type="ORF">H2198_007936</name>
</gene>
<accession>A0ACC2ZYR6</accession>
<comment type="caution">
    <text evidence="1">The sequence shown here is derived from an EMBL/GenBank/DDBJ whole genome shotgun (WGS) entry which is preliminary data.</text>
</comment>
<evidence type="ECO:0000313" key="1">
    <source>
        <dbReference type="EMBL" id="KAJ9652852.1"/>
    </source>
</evidence>
<name>A0ACC2ZYR6_9EURO</name>
<dbReference type="Proteomes" id="UP001172386">
    <property type="component" value="Unassembled WGS sequence"/>
</dbReference>
<sequence>VQNVVGQSSYYEVKDVTNTTGLLDAGGYGSSQNTPVRNRKFKERQSDNTITRHTVELQKEKHNNTYEVARAKTTVLANATRQVVELSSDENDSFDDFDDSLFDQIVLPAPPKTVHPQNKNQNSSVSCIAWKNTPVSTVLKNEPVNKNTSHPNGAFIPPFMHPCLKDSYNSAVNHELHVGSHNPGLMLTCFRVAEALCLKSAFKSGEWPPWRDIKIALFGTVHEVKHADSYGSGQGLVFSDIFFPHKPPYISAVCKMPYNTKQLTGDTWGDQASKPLVKAVIRISTAGKSELSQSRMPSRWEKISQDPTNLEVLDVHLSS</sequence>
<protein>
    <submittedName>
        <fullName evidence="1">Uncharacterized protein</fullName>
    </submittedName>
</protein>
<dbReference type="EMBL" id="JAPDRQ010000180">
    <property type="protein sequence ID" value="KAJ9652852.1"/>
    <property type="molecule type" value="Genomic_DNA"/>
</dbReference>
<evidence type="ECO:0000313" key="2">
    <source>
        <dbReference type="Proteomes" id="UP001172386"/>
    </source>
</evidence>
<keyword evidence="2" id="KW-1185">Reference proteome</keyword>
<reference evidence="1" key="1">
    <citation type="submission" date="2022-10" db="EMBL/GenBank/DDBJ databases">
        <title>Culturing micro-colonial fungi from biological soil crusts in the Mojave desert and describing Neophaeococcomyces mojavensis, and introducing the new genera and species Taxawa tesnikishii.</title>
        <authorList>
            <person name="Kurbessoian T."/>
            <person name="Stajich J.E."/>
        </authorList>
    </citation>
    <scope>NUCLEOTIDE SEQUENCE</scope>
    <source>
        <strain evidence="1">JES_112</strain>
    </source>
</reference>
<proteinExistence type="predicted"/>
<organism evidence="1 2">
    <name type="scientific">Neophaeococcomyces mojaviensis</name>
    <dbReference type="NCBI Taxonomy" id="3383035"/>
    <lineage>
        <taxon>Eukaryota</taxon>
        <taxon>Fungi</taxon>
        <taxon>Dikarya</taxon>
        <taxon>Ascomycota</taxon>
        <taxon>Pezizomycotina</taxon>
        <taxon>Eurotiomycetes</taxon>
        <taxon>Chaetothyriomycetidae</taxon>
        <taxon>Chaetothyriales</taxon>
        <taxon>Chaetothyriales incertae sedis</taxon>
        <taxon>Neophaeococcomyces</taxon>
    </lineage>
</organism>